<evidence type="ECO:0000256" key="3">
    <source>
        <dbReference type="ARBA" id="ARBA00012572"/>
    </source>
</evidence>
<keyword evidence="8 9" id="KW-0413">Isomerase</keyword>
<keyword evidence="7 9" id="KW-0057">Aromatic amino acid biosynthesis</keyword>
<dbReference type="Proteomes" id="UP000215145">
    <property type="component" value="Unassembled WGS sequence"/>
</dbReference>
<comment type="caution">
    <text evidence="11">The sequence shown here is derived from an EMBL/GenBank/DDBJ whole genome shotgun (WGS) entry which is preliminary data.</text>
</comment>
<reference evidence="11 12" key="1">
    <citation type="submission" date="2017-07" db="EMBL/GenBank/DDBJ databases">
        <title>Paenibacillus herberti R33 genome sequencing and assembly.</title>
        <authorList>
            <person name="Su W."/>
        </authorList>
    </citation>
    <scope>NUCLEOTIDE SEQUENCE [LARGE SCALE GENOMIC DNA]</scope>
    <source>
        <strain evidence="11 12">R33</strain>
    </source>
</reference>
<protein>
    <recommendedName>
        <fullName evidence="4 9">N-(5'-phosphoribosyl)anthranilate isomerase</fullName>
        <shortName evidence="9">PRAI</shortName>
        <ecNumber evidence="3 9">5.3.1.24</ecNumber>
    </recommendedName>
</protein>
<comment type="similarity">
    <text evidence="9">Belongs to the TrpF family.</text>
</comment>
<dbReference type="PANTHER" id="PTHR42894:SF1">
    <property type="entry name" value="N-(5'-PHOSPHORIBOSYL)ANTHRANILATE ISOMERASE"/>
    <property type="match status" value="1"/>
</dbReference>
<dbReference type="HAMAP" id="MF_00135">
    <property type="entry name" value="PRAI"/>
    <property type="match status" value="1"/>
</dbReference>
<sequence length="225" mass="23019">MPLLKICGIRDAAAARLLGELPADYAGFILAPSKRQISPAQARELIAAMREAARAAGRRAPLAAGVFVNAPAYELARAADAAGLDIVQLHGAESPADCAAAAAATGRPVWKALHAGHVGGAQGSGPTPAELVRDYAAAGVSALLLDTAGGGTGRTFDWELLPAYQQAAREAGVPLFAAGGLHPENVGELIEGYRPDGIDVSSGVEQDGQKSPELIRAFTGRVKQL</sequence>
<evidence type="ECO:0000259" key="10">
    <source>
        <dbReference type="Pfam" id="PF00697"/>
    </source>
</evidence>
<dbReference type="Pfam" id="PF00697">
    <property type="entry name" value="PRAI"/>
    <property type="match status" value="1"/>
</dbReference>
<dbReference type="OrthoDB" id="9786954at2"/>
<keyword evidence="6 9" id="KW-0822">Tryptophan biosynthesis</keyword>
<dbReference type="SUPFAM" id="SSF51366">
    <property type="entry name" value="Ribulose-phoshate binding barrel"/>
    <property type="match status" value="1"/>
</dbReference>
<dbReference type="UniPathway" id="UPA00035">
    <property type="reaction ID" value="UER00042"/>
</dbReference>
<evidence type="ECO:0000256" key="5">
    <source>
        <dbReference type="ARBA" id="ARBA00022605"/>
    </source>
</evidence>
<dbReference type="AlphaFoldDB" id="A0A229P6Q5"/>
<evidence type="ECO:0000313" key="11">
    <source>
        <dbReference type="EMBL" id="OXM17539.1"/>
    </source>
</evidence>
<comment type="pathway">
    <text evidence="2 9">Amino-acid biosynthesis; L-tryptophan biosynthesis; L-tryptophan from chorismate: step 3/5.</text>
</comment>
<gene>
    <name evidence="9" type="primary">trpF</name>
    <name evidence="11" type="ORF">CGZ75_08245</name>
</gene>
<dbReference type="EC" id="5.3.1.24" evidence="3 9"/>
<evidence type="ECO:0000256" key="4">
    <source>
        <dbReference type="ARBA" id="ARBA00022272"/>
    </source>
</evidence>
<dbReference type="GO" id="GO:0004640">
    <property type="term" value="F:phosphoribosylanthranilate isomerase activity"/>
    <property type="evidence" value="ECO:0007669"/>
    <property type="project" value="UniProtKB-UniRule"/>
</dbReference>
<dbReference type="InterPro" id="IPR013785">
    <property type="entry name" value="Aldolase_TIM"/>
</dbReference>
<dbReference type="InterPro" id="IPR011060">
    <property type="entry name" value="RibuloseP-bd_barrel"/>
</dbReference>
<dbReference type="CDD" id="cd00405">
    <property type="entry name" value="PRAI"/>
    <property type="match status" value="1"/>
</dbReference>
<comment type="catalytic activity">
    <reaction evidence="1 9">
        <text>N-(5-phospho-beta-D-ribosyl)anthranilate = 1-(2-carboxyphenylamino)-1-deoxy-D-ribulose 5-phosphate</text>
        <dbReference type="Rhea" id="RHEA:21540"/>
        <dbReference type="ChEBI" id="CHEBI:18277"/>
        <dbReference type="ChEBI" id="CHEBI:58613"/>
        <dbReference type="EC" id="5.3.1.24"/>
    </reaction>
</comment>
<evidence type="ECO:0000256" key="1">
    <source>
        <dbReference type="ARBA" id="ARBA00001164"/>
    </source>
</evidence>
<evidence type="ECO:0000256" key="2">
    <source>
        <dbReference type="ARBA" id="ARBA00004664"/>
    </source>
</evidence>
<dbReference type="EMBL" id="NMUQ01000001">
    <property type="protein sequence ID" value="OXM17539.1"/>
    <property type="molecule type" value="Genomic_DNA"/>
</dbReference>
<evidence type="ECO:0000256" key="9">
    <source>
        <dbReference type="HAMAP-Rule" id="MF_00135"/>
    </source>
</evidence>
<name>A0A229P6Q5_9BACL</name>
<keyword evidence="12" id="KW-1185">Reference proteome</keyword>
<evidence type="ECO:0000313" key="12">
    <source>
        <dbReference type="Proteomes" id="UP000215145"/>
    </source>
</evidence>
<organism evidence="11 12">
    <name type="scientific">Paenibacillus herberti</name>
    <dbReference type="NCBI Taxonomy" id="1619309"/>
    <lineage>
        <taxon>Bacteria</taxon>
        <taxon>Bacillati</taxon>
        <taxon>Bacillota</taxon>
        <taxon>Bacilli</taxon>
        <taxon>Bacillales</taxon>
        <taxon>Paenibacillaceae</taxon>
        <taxon>Paenibacillus</taxon>
    </lineage>
</organism>
<feature type="domain" description="N-(5'phosphoribosyl) anthranilate isomerase (PRAI)" evidence="10">
    <location>
        <begin position="5"/>
        <end position="219"/>
    </location>
</feature>
<dbReference type="InterPro" id="IPR001240">
    <property type="entry name" value="PRAI_dom"/>
</dbReference>
<keyword evidence="5 9" id="KW-0028">Amino-acid biosynthesis</keyword>
<evidence type="ECO:0000256" key="7">
    <source>
        <dbReference type="ARBA" id="ARBA00023141"/>
    </source>
</evidence>
<dbReference type="Gene3D" id="3.20.20.70">
    <property type="entry name" value="Aldolase class I"/>
    <property type="match status" value="1"/>
</dbReference>
<proteinExistence type="inferred from homology"/>
<dbReference type="InterPro" id="IPR044643">
    <property type="entry name" value="TrpF_fam"/>
</dbReference>
<evidence type="ECO:0000256" key="6">
    <source>
        <dbReference type="ARBA" id="ARBA00022822"/>
    </source>
</evidence>
<evidence type="ECO:0000256" key="8">
    <source>
        <dbReference type="ARBA" id="ARBA00023235"/>
    </source>
</evidence>
<dbReference type="GO" id="GO:0000162">
    <property type="term" value="P:L-tryptophan biosynthetic process"/>
    <property type="evidence" value="ECO:0007669"/>
    <property type="project" value="UniProtKB-UniRule"/>
</dbReference>
<accession>A0A229P6Q5</accession>
<dbReference type="PANTHER" id="PTHR42894">
    <property type="entry name" value="N-(5'-PHOSPHORIBOSYL)ANTHRANILATE ISOMERASE"/>
    <property type="match status" value="1"/>
</dbReference>